<gene>
    <name evidence="2" type="ORF">H9861_04630</name>
</gene>
<name>A0A9D2AAT7_9LACO</name>
<keyword evidence="1" id="KW-0472">Membrane</keyword>
<dbReference type="Pfam" id="PF04304">
    <property type="entry name" value="DUF454"/>
    <property type="match status" value="1"/>
</dbReference>
<dbReference type="PANTHER" id="PTHR35813:SF1">
    <property type="entry name" value="INNER MEMBRANE PROTEIN YBAN"/>
    <property type="match status" value="1"/>
</dbReference>
<dbReference type="InterPro" id="IPR007401">
    <property type="entry name" value="DUF454"/>
</dbReference>
<sequence>MSAYAKKTCWLVVSLIFFALGVIGLVFPIIPQIPFLLIAFFCLSKGSPKVHAWIRKRKFYQKYILKFEHKFEEVFENSPKLAWLRHLVHHSHHQPH</sequence>
<dbReference type="EMBL" id="DXFP01000040">
    <property type="protein sequence ID" value="HIX02022.1"/>
    <property type="molecule type" value="Genomic_DNA"/>
</dbReference>
<accession>A0A9D2AAT7</accession>
<keyword evidence="1" id="KW-0812">Transmembrane</keyword>
<organism evidence="2 3">
    <name type="scientific">Candidatus Ligilactobacillus excrementigallinarum</name>
    <dbReference type="NCBI Taxonomy" id="2838641"/>
    <lineage>
        <taxon>Bacteria</taxon>
        <taxon>Bacillati</taxon>
        <taxon>Bacillota</taxon>
        <taxon>Bacilli</taxon>
        <taxon>Lactobacillales</taxon>
        <taxon>Lactobacillaceae</taxon>
        <taxon>Ligilactobacillus</taxon>
    </lineage>
</organism>
<feature type="transmembrane region" description="Helical" evidence="1">
    <location>
        <begin position="9"/>
        <end position="30"/>
    </location>
</feature>
<comment type="caution">
    <text evidence="2">The sequence shown here is derived from an EMBL/GenBank/DDBJ whole genome shotgun (WGS) entry which is preliminary data.</text>
</comment>
<dbReference type="Proteomes" id="UP000823963">
    <property type="component" value="Unassembled WGS sequence"/>
</dbReference>
<evidence type="ECO:0000313" key="2">
    <source>
        <dbReference type="EMBL" id="HIX02022.1"/>
    </source>
</evidence>
<dbReference type="AlphaFoldDB" id="A0A9D2AAT7"/>
<keyword evidence="1" id="KW-1133">Transmembrane helix</keyword>
<dbReference type="GO" id="GO:0005886">
    <property type="term" value="C:plasma membrane"/>
    <property type="evidence" value="ECO:0007669"/>
    <property type="project" value="TreeGrafter"/>
</dbReference>
<reference evidence="2" key="2">
    <citation type="submission" date="2021-04" db="EMBL/GenBank/DDBJ databases">
        <authorList>
            <person name="Gilroy R."/>
        </authorList>
    </citation>
    <scope>NUCLEOTIDE SEQUENCE</scope>
    <source>
        <strain evidence="2">6627</strain>
    </source>
</reference>
<reference evidence="2" key="1">
    <citation type="journal article" date="2021" name="PeerJ">
        <title>Extensive microbial diversity within the chicken gut microbiome revealed by metagenomics and culture.</title>
        <authorList>
            <person name="Gilroy R."/>
            <person name="Ravi A."/>
            <person name="Getino M."/>
            <person name="Pursley I."/>
            <person name="Horton D.L."/>
            <person name="Alikhan N.F."/>
            <person name="Baker D."/>
            <person name="Gharbi K."/>
            <person name="Hall N."/>
            <person name="Watson M."/>
            <person name="Adriaenssens E.M."/>
            <person name="Foster-Nyarko E."/>
            <person name="Jarju S."/>
            <person name="Secka A."/>
            <person name="Antonio M."/>
            <person name="Oren A."/>
            <person name="Chaudhuri R.R."/>
            <person name="La Ragione R."/>
            <person name="Hildebrand F."/>
            <person name="Pallen M.J."/>
        </authorList>
    </citation>
    <scope>NUCLEOTIDE SEQUENCE</scope>
    <source>
        <strain evidence="2">6627</strain>
    </source>
</reference>
<dbReference type="PANTHER" id="PTHR35813">
    <property type="entry name" value="INNER MEMBRANE PROTEIN YBAN"/>
    <property type="match status" value="1"/>
</dbReference>
<proteinExistence type="predicted"/>
<protein>
    <submittedName>
        <fullName evidence="2">YbaN family protein</fullName>
    </submittedName>
</protein>
<evidence type="ECO:0000313" key="3">
    <source>
        <dbReference type="Proteomes" id="UP000823963"/>
    </source>
</evidence>
<evidence type="ECO:0000256" key="1">
    <source>
        <dbReference type="SAM" id="Phobius"/>
    </source>
</evidence>